<reference evidence="2" key="1">
    <citation type="submission" date="2022-04" db="EMBL/GenBank/DDBJ databases">
        <title>Consumption of N2O by Flavobacterium azooxidireducens sp. nov. isolated from Decomposing Leaf Litter of Phragmites australis (Cav.).</title>
        <authorList>
            <person name="Behrendt U."/>
            <person name="Spanner T."/>
            <person name="Augustin J."/>
            <person name="Horn M.A."/>
            <person name="Kolb S."/>
            <person name="Ulrich A."/>
        </authorList>
    </citation>
    <scope>NUCLEOTIDE SEQUENCE</scope>
    <source>
        <strain evidence="2">IGB 4-14</strain>
    </source>
</reference>
<gene>
    <name evidence="2" type="ORF">M0M57_00650</name>
</gene>
<name>A0ABY4KHW3_9FLAO</name>
<dbReference type="InterPro" id="IPR011250">
    <property type="entry name" value="OMP/PagP_B-barrel"/>
</dbReference>
<dbReference type="RefSeq" id="WP_248434441.1">
    <property type="nucleotide sequence ID" value="NZ_CP096205.1"/>
</dbReference>
<evidence type="ECO:0000313" key="2">
    <source>
        <dbReference type="EMBL" id="UPQ79363.1"/>
    </source>
</evidence>
<evidence type="ECO:0000313" key="3">
    <source>
        <dbReference type="Proteomes" id="UP000830583"/>
    </source>
</evidence>
<dbReference type="Proteomes" id="UP000830583">
    <property type="component" value="Chromosome"/>
</dbReference>
<accession>A0ABY4KHW3</accession>
<protein>
    <recommendedName>
        <fullName evidence="4">Outer membrane protein beta-barrel domain-containing protein</fullName>
    </recommendedName>
</protein>
<sequence length="198" mass="22439">MKRNIILKLCVFLSTLYSISSQAQDGFKIKPLGRIYILHAIQQGDNALADAYSSKIGFGGQFFLPKYKNFRLGFGGDYVPYKVEKENMIGTIGSSYYYSVYGLLSYDIIITENFNLSPVIGYGNSTLSLRSNTRKIDPQNGNEFRIGLYSDYTFSPHIAGFVGLYYISNRFTINTHPDYEDYFGKSNSIQLSLGLKFF</sequence>
<dbReference type="SUPFAM" id="SSF56925">
    <property type="entry name" value="OMPA-like"/>
    <property type="match status" value="1"/>
</dbReference>
<feature type="signal peptide" evidence="1">
    <location>
        <begin position="1"/>
        <end position="23"/>
    </location>
</feature>
<keyword evidence="3" id="KW-1185">Reference proteome</keyword>
<evidence type="ECO:0000256" key="1">
    <source>
        <dbReference type="SAM" id="SignalP"/>
    </source>
</evidence>
<dbReference type="EMBL" id="CP096205">
    <property type="protein sequence ID" value="UPQ79363.1"/>
    <property type="molecule type" value="Genomic_DNA"/>
</dbReference>
<feature type="chain" id="PRO_5047115107" description="Outer membrane protein beta-barrel domain-containing protein" evidence="1">
    <location>
        <begin position="24"/>
        <end position="198"/>
    </location>
</feature>
<proteinExistence type="predicted"/>
<keyword evidence="1" id="KW-0732">Signal</keyword>
<evidence type="ECO:0008006" key="4">
    <source>
        <dbReference type="Google" id="ProtNLM"/>
    </source>
</evidence>
<organism evidence="2 3">
    <name type="scientific">Flavobacterium azooxidireducens</name>
    <dbReference type="NCBI Taxonomy" id="1871076"/>
    <lineage>
        <taxon>Bacteria</taxon>
        <taxon>Pseudomonadati</taxon>
        <taxon>Bacteroidota</taxon>
        <taxon>Flavobacteriia</taxon>
        <taxon>Flavobacteriales</taxon>
        <taxon>Flavobacteriaceae</taxon>
        <taxon>Flavobacterium</taxon>
    </lineage>
</organism>